<evidence type="ECO:0000313" key="1">
    <source>
        <dbReference type="EMBL" id="MEL5988707.1"/>
    </source>
</evidence>
<organism evidence="1 2">
    <name type="scientific">Kurthia gibsonii</name>
    <dbReference type="NCBI Taxonomy" id="33946"/>
    <lineage>
        <taxon>Bacteria</taxon>
        <taxon>Bacillati</taxon>
        <taxon>Bacillota</taxon>
        <taxon>Bacilli</taxon>
        <taxon>Bacillales</taxon>
        <taxon>Caryophanaceae</taxon>
        <taxon>Kurthia</taxon>
    </lineage>
</organism>
<keyword evidence="2" id="KW-1185">Reference proteome</keyword>
<dbReference type="GeneID" id="97822658"/>
<proteinExistence type="predicted"/>
<dbReference type="Proteomes" id="UP001398420">
    <property type="component" value="Unassembled WGS sequence"/>
</dbReference>
<reference evidence="1 2" key="1">
    <citation type="submission" date="2024-04" db="EMBL/GenBank/DDBJ databases">
        <authorList>
            <person name="Wu Y.S."/>
            <person name="Zhang L."/>
        </authorList>
    </citation>
    <scope>NUCLEOTIDE SEQUENCE [LARGE SCALE GENOMIC DNA]</scope>
    <source>
        <strain evidence="1 2">KG-01</strain>
    </source>
</reference>
<dbReference type="EMBL" id="JBCEWA010000007">
    <property type="protein sequence ID" value="MEL5988707.1"/>
    <property type="molecule type" value="Genomic_DNA"/>
</dbReference>
<dbReference type="RefSeq" id="WP_156422350.1">
    <property type="nucleotide sequence ID" value="NZ_BJOB01000025.1"/>
</dbReference>
<protein>
    <submittedName>
        <fullName evidence="1">Uncharacterized protein</fullName>
    </submittedName>
</protein>
<name>A0ABU9LL17_9BACL</name>
<evidence type="ECO:0000313" key="2">
    <source>
        <dbReference type="Proteomes" id="UP001398420"/>
    </source>
</evidence>
<gene>
    <name evidence="1" type="ORF">AAF454_09890</name>
</gene>
<comment type="caution">
    <text evidence="1">The sequence shown here is derived from an EMBL/GenBank/DDBJ whole genome shotgun (WGS) entry which is preliminary data.</text>
</comment>
<accession>A0ABU9LL17</accession>
<sequence>MAQMNELDRMMLMRKLAELAKMLEDKTVTEEQYLKEKEKLMEMLRKFNMDI</sequence>